<dbReference type="InterPro" id="IPR009810">
    <property type="entry name" value="Nodulin_late_dom"/>
</dbReference>
<organism evidence="3">
    <name type="scientific">Lens culinaris</name>
    <name type="common">Lentil</name>
    <name type="synonym">Cicer lens</name>
    <dbReference type="NCBI Taxonomy" id="3864"/>
    <lineage>
        <taxon>Eukaryota</taxon>
        <taxon>Viridiplantae</taxon>
        <taxon>Streptophyta</taxon>
        <taxon>Embryophyta</taxon>
        <taxon>Tracheophyta</taxon>
        <taxon>Spermatophyta</taxon>
        <taxon>Magnoliopsida</taxon>
        <taxon>eudicotyledons</taxon>
        <taxon>Gunneridae</taxon>
        <taxon>Pentapetalae</taxon>
        <taxon>rosids</taxon>
        <taxon>fabids</taxon>
        <taxon>Fabales</taxon>
        <taxon>Fabaceae</taxon>
        <taxon>Papilionoideae</taxon>
        <taxon>50 kb inversion clade</taxon>
        <taxon>NPAAA clade</taxon>
        <taxon>Hologalegina</taxon>
        <taxon>IRL clade</taxon>
        <taxon>Fabeae</taxon>
        <taxon>Lens</taxon>
    </lineage>
</organism>
<dbReference type="GO" id="GO:0046872">
    <property type="term" value="F:metal ion binding"/>
    <property type="evidence" value="ECO:0007669"/>
    <property type="project" value="InterPro"/>
</dbReference>
<evidence type="ECO:0000256" key="1">
    <source>
        <dbReference type="SAM" id="SignalP"/>
    </source>
</evidence>
<dbReference type="Pfam" id="PF07127">
    <property type="entry name" value="Nodulin_late"/>
    <property type="match status" value="1"/>
</dbReference>
<evidence type="ECO:0000259" key="2">
    <source>
        <dbReference type="Pfam" id="PF07127"/>
    </source>
</evidence>
<dbReference type="AlphaFoldDB" id="A0A7T8IG33"/>
<protein>
    <submittedName>
        <fullName evidence="3">Nodule-specific cysteine-rich peptide L44</fullName>
    </submittedName>
</protein>
<reference evidence="3" key="1">
    <citation type="journal article" date="2020" name="Mol. Cell">
        <title>Proteome analysis reveals a significant host-specific response in Rhizobium leguminosarum bv viciae endosymbiotic cells.</title>
        <authorList>
            <person name="Duran D."/>
            <person name="Albareda M."/>
            <person name="Marina A."/>
            <person name="Garcia C."/>
            <person name="Ruiz-Argueso T."/>
            <person name="Palacios J."/>
        </authorList>
    </citation>
    <scope>NUCLEOTIDE SEQUENCE</scope>
    <source>
        <tissue evidence="3">Root nodules</tissue>
    </source>
</reference>
<keyword evidence="1" id="KW-0732">Signal</keyword>
<sequence>MISFVFLFFTVVNVNADVVNCVHESDCPRRFCPPPLHTSCVGLRCKCTA</sequence>
<evidence type="ECO:0000313" key="3">
    <source>
        <dbReference type="EMBL" id="QQO74712.1"/>
    </source>
</evidence>
<proteinExistence type="evidence at transcript level"/>
<feature type="domain" description="Late nodulin" evidence="2">
    <location>
        <begin position="1"/>
        <end position="46"/>
    </location>
</feature>
<dbReference type="EMBL" id="MT371194">
    <property type="protein sequence ID" value="QQO74712.1"/>
    <property type="molecule type" value="mRNA"/>
</dbReference>
<accession>A0A7T8IG33</accession>
<name>A0A7T8IG33_LENCU</name>
<feature type="chain" id="PRO_5031070336" evidence="1">
    <location>
        <begin position="17"/>
        <end position="49"/>
    </location>
</feature>
<feature type="signal peptide" evidence="1">
    <location>
        <begin position="1"/>
        <end position="16"/>
    </location>
</feature>